<keyword evidence="2" id="KW-1185">Reference proteome</keyword>
<protein>
    <submittedName>
        <fullName evidence="1">Uncharacterized protein</fullName>
    </submittedName>
</protein>
<dbReference type="AlphaFoldDB" id="A0A177B5F7"/>
<organism evidence="1 2">
    <name type="scientific">Intoshia linei</name>
    <dbReference type="NCBI Taxonomy" id="1819745"/>
    <lineage>
        <taxon>Eukaryota</taxon>
        <taxon>Metazoa</taxon>
        <taxon>Spiralia</taxon>
        <taxon>Lophotrochozoa</taxon>
        <taxon>Mesozoa</taxon>
        <taxon>Orthonectida</taxon>
        <taxon>Rhopaluridae</taxon>
        <taxon>Intoshia</taxon>
    </lineage>
</organism>
<sequence length="65" mass="7611">MGTNLSILKDRLKKSFDNIHSDTVTGCIRKTDSYIQKLYSDLKDDDSDVEDINAYFKMYDFFSIM</sequence>
<evidence type="ECO:0000313" key="2">
    <source>
        <dbReference type="Proteomes" id="UP000078046"/>
    </source>
</evidence>
<comment type="caution">
    <text evidence="1">The sequence shown here is derived from an EMBL/GenBank/DDBJ whole genome shotgun (WGS) entry which is preliminary data.</text>
</comment>
<dbReference type="Proteomes" id="UP000078046">
    <property type="component" value="Unassembled WGS sequence"/>
</dbReference>
<dbReference type="EMBL" id="LWCA01000382">
    <property type="protein sequence ID" value="OAF68821.1"/>
    <property type="molecule type" value="Genomic_DNA"/>
</dbReference>
<proteinExistence type="predicted"/>
<reference evidence="1 2" key="1">
    <citation type="submission" date="2016-04" db="EMBL/GenBank/DDBJ databases">
        <title>The genome of Intoshia linei affirms orthonectids as highly simplified spiralians.</title>
        <authorList>
            <person name="Mikhailov K.V."/>
            <person name="Slusarev G.S."/>
            <person name="Nikitin M.A."/>
            <person name="Logacheva M.D."/>
            <person name="Penin A."/>
            <person name="Aleoshin V."/>
            <person name="Panchin Y.V."/>
        </authorList>
    </citation>
    <scope>NUCLEOTIDE SEQUENCE [LARGE SCALE GENOMIC DNA]</scope>
    <source>
        <strain evidence="1">Intl2013</strain>
        <tissue evidence="1">Whole animal</tissue>
    </source>
</reference>
<name>A0A177B5F7_9BILA</name>
<accession>A0A177B5F7</accession>
<gene>
    <name evidence="1" type="ORF">A3Q56_03437</name>
</gene>
<evidence type="ECO:0000313" key="1">
    <source>
        <dbReference type="EMBL" id="OAF68821.1"/>
    </source>
</evidence>